<gene>
    <name evidence="2" type="ORF">CALVIDRAFT_313738</name>
</gene>
<dbReference type="Proteomes" id="UP000076738">
    <property type="component" value="Unassembled WGS sequence"/>
</dbReference>
<evidence type="ECO:0000256" key="1">
    <source>
        <dbReference type="SAM" id="SignalP"/>
    </source>
</evidence>
<keyword evidence="3" id="KW-1185">Reference proteome</keyword>
<reference evidence="2 3" key="1">
    <citation type="journal article" date="2016" name="Mol. Biol. Evol.">
        <title>Comparative Genomics of Early-Diverging Mushroom-Forming Fungi Provides Insights into the Origins of Lignocellulose Decay Capabilities.</title>
        <authorList>
            <person name="Nagy L.G."/>
            <person name="Riley R."/>
            <person name="Tritt A."/>
            <person name="Adam C."/>
            <person name="Daum C."/>
            <person name="Floudas D."/>
            <person name="Sun H."/>
            <person name="Yadav J.S."/>
            <person name="Pangilinan J."/>
            <person name="Larsson K.H."/>
            <person name="Matsuura K."/>
            <person name="Barry K."/>
            <person name="Labutti K."/>
            <person name="Kuo R."/>
            <person name="Ohm R.A."/>
            <person name="Bhattacharya S.S."/>
            <person name="Shirouzu T."/>
            <person name="Yoshinaga Y."/>
            <person name="Martin F.M."/>
            <person name="Grigoriev I.V."/>
            <person name="Hibbett D.S."/>
        </authorList>
    </citation>
    <scope>NUCLEOTIDE SEQUENCE [LARGE SCALE GENOMIC DNA]</scope>
    <source>
        <strain evidence="2 3">TUFC12733</strain>
    </source>
</reference>
<dbReference type="AlphaFoldDB" id="A0A167HZV4"/>
<feature type="chain" id="PRO_5007887866" description="Reverse transcriptase domain-containing protein" evidence="1">
    <location>
        <begin position="19"/>
        <end position="220"/>
    </location>
</feature>
<proteinExistence type="predicted"/>
<organism evidence="2 3">
    <name type="scientific">Calocera viscosa (strain TUFC12733)</name>
    <dbReference type="NCBI Taxonomy" id="1330018"/>
    <lineage>
        <taxon>Eukaryota</taxon>
        <taxon>Fungi</taxon>
        <taxon>Dikarya</taxon>
        <taxon>Basidiomycota</taxon>
        <taxon>Agaricomycotina</taxon>
        <taxon>Dacrymycetes</taxon>
        <taxon>Dacrymycetales</taxon>
        <taxon>Dacrymycetaceae</taxon>
        <taxon>Calocera</taxon>
    </lineage>
</organism>
<sequence length="220" mass="23990">MVFLRMVGLWSWSSSSDTARVWITIFAVYGLQNASHSSHSSHCQANNIWNNRSGYLSGPWIRGIESTLENVRGWTSMIVLESAAYRWAPKRRSHGGCLLTVRPSSGCFSSRTYVSIPQLSQPRAPLAPTLSPSILFVSPLPLALSTSAIPAQLDVVHHPHPDPRSPLPPAAAAPNLRQHTFHRILRVGARRGGGVGHVQAEGYVQGCAFPLLCIRARLTG</sequence>
<evidence type="ECO:0000313" key="2">
    <source>
        <dbReference type="EMBL" id="KZO92157.1"/>
    </source>
</evidence>
<accession>A0A167HZV4</accession>
<keyword evidence="1" id="KW-0732">Signal</keyword>
<evidence type="ECO:0000313" key="3">
    <source>
        <dbReference type="Proteomes" id="UP000076738"/>
    </source>
</evidence>
<name>A0A167HZV4_CALVF</name>
<protein>
    <recommendedName>
        <fullName evidence="4">Reverse transcriptase domain-containing protein</fullName>
    </recommendedName>
</protein>
<feature type="signal peptide" evidence="1">
    <location>
        <begin position="1"/>
        <end position="18"/>
    </location>
</feature>
<evidence type="ECO:0008006" key="4">
    <source>
        <dbReference type="Google" id="ProtNLM"/>
    </source>
</evidence>
<dbReference type="EMBL" id="KV417313">
    <property type="protein sequence ID" value="KZO92157.1"/>
    <property type="molecule type" value="Genomic_DNA"/>
</dbReference>